<organism evidence="1 2">
    <name type="scientific">Actinoplanes subglobosus</name>
    <dbReference type="NCBI Taxonomy" id="1547892"/>
    <lineage>
        <taxon>Bacteria</taxon>
        <taxon>Bacillati</taxon>
        <taxon>Actinomycetota</taxon>
        <taxon>Actinomycetes</taxon>
        <taxon>Micromonosporales</taxon>
        <taxon>Micromonosporaceae</taxon>
        <taxon>Actinoplanes</taxon>
    </lineage>
</organism>
<dbReference type="EMBL" id="JBHSBL010000019">
    <property type="protein sequence ID" value="MFC4068759.1"/>
    <property type="molecule type" value="Genomic_DNA"/>
</dbReference>
<keyword evidence="2" id="KW-1185">Reference proteome</keyword>
<dbReference type="RefSeq" id="WP_378069647.1">
    <property type="nucleotide sequence ID" value="NZ_JBHSBL010000019.1"/>
</dbReference>
<evidence type="ECO:0000313" key="1">
    <source>
        <dbReference type="EMBL" id="MFC4068759.1"/>
    </source>
</evidence>
<evidence type="ECO:0000313" key="2">
    <source>
        <dbReference type="Proteomes" id="UP001595867"/>
    </source>
</evidence>
<name>A0ABV8IWV1_9ACTN</name>
<comment type="caution">
    <text evidence="1">The sequence shown here is derived from an EMBL/GenBank/DDBJ whole genome shotgun (WGS) entry which is preliminary data.</text>
</comment>
<protein>
    <submittedName>
        <fullName evidence="1">Uncharacterized protein</fullName>
    </submittedName>
</protein>
<accession>A0ABV8IWV1</accession>
<proteinExistence type="predicted"/>
<dbReference type="Proteomes" id="UP001595867">
    <property type="component" value="Unassembled WGS sequence"/>
</dbReference>
<reference evidence="2" key="1">
    <citation type="journal article" date="2019" name="Int. J. Syst. Evol. Microbiol.">
        <title>The Global Catalogue of Microorganisms (GCM) 10K type strain sequencing project: providing services to taxonomists for standard genome sequencing and annotation.</title>
        <authorList>
            <consortium name="The Broad Institute Genomics Platform"/>
            <consortium name="The Broad Institute Genome Sequencing Center for Infectious Disease"/>
            <person name="Wu L."/>
            <person name="Ma J."/>
        </authorList>
    </citation>
    <scope>NUCLEOTIDE SEQUENCE [LARGE SCALE GENOMIC DNA]</scope>
    <source>
        <strain evidence="2">TBRC 5832</strain>
    </source>
</reference>
<gene>
    <name evidence="1" type="ORF">ACFO0C_27840</name>
</gene>
<sequence>MGDHYDLFLSVRLQPGLSDEVMYEIRWHLGVEDEPPARFESLPDDEEWFHGEPVPLFGRLAPNYADDGVDMAEMMPSPDRYADGQQRWLLTLRQSVHEDEIGWAMDVAGWIVSKAETTGWVGFLHYGQEPVPDLLHHVDGRLQIGRPG</sequence>